<protein>
    <submittedName>
        <fullName evidence="2">Uncharacterized protein</fullName>
    </submittedName>
</protein>
<evidence type="ECO:0000313" key="2">
    <source>
        <dbReference type="EMBL" id="KAJ7081416.1"/>
    </source>
</evidence>
<evidence type="ECO:0000313" key="3">
    <source>
        <dbReference type="Proteomes" id="UP001222325"/>
    </source>
</evidence>
<organism evidence="2 3">
    <name type="scientific">Mycena belliarum</name>
    <dbReference type="NCBI Taxonomy" id="1033014"/>
    <lineage>
        <taxon>Eukaryota</taxon>
        <taxon>Fungi</taxon>
        <taxon>Dikarya</taxon>
        <taxon>Basidiomycota</taxon>
        <taxon>Agaricomycotina</taxon>
        <taxon>Agaricomycetes</taxon>
        <taxon>Agaricomycetidae</taxon>
        <taxon>Agaricales</taxon>
        <taxon>Marasmiineae</taxon>
        <taxon>Mycenaceae</taxon>
        <taxon>Mycena</taxon>
    </lineage>
</organism>
<sequence length="180" mass="19097">MPPLAPTTVESSVTLHRSSPPDRQVSVQRRGGNSADRATQRYKVLLFATGEAAPFIVDIPKAARSLSGSPTDGLEYIPWLMGSATCGAASHSCLELSTVAAGEGPMGLVVILLDQDQPGHLVLPNNQCIGNITGGGVSWKGNVLAVRRVDGQVRDVQLEHIAPITEYLAMYEFSTNISTD</sequence>
<evidence type="ECO:0000256" key="1">
    <source>
        <dbReference type="SAM" id="MobiDB-lite"/>
    </source>
</evidence>
<proteinExistence type="predicted"/>
<feature type="compositionally biased region" description="Polar residues" evidence="1">
    <location>
        <begin position="8"/>
        <end position="17"/>
    </location>
</feature>
<keyword evidence="3" id="KW-1185">Reference proteome</keyword>
<feature type="region of interest" description="Disordered" evidence="1">
    <location>
        <begin position="1"/>
        <end position="35"/>
    </location>
</feature>
<dbReference type="EMBL" id="JARJCN010000050">
    <property type="protein sequence ID" value="KAJ7081416.1"/>
    <property type="molecule type" value="Genomic_DNA"/>
</dbReference>
<accession>A0AAD6TVX4</accession>
<reference evidence="2" key="1">
    <citation type="submission" date="2023-03" db="EMBL/GenBank/DDBJ databases">
        <title>Massive genome expansion in bonnet fungi (Mycena s.s.) driven by repeated elements and novel gene families across ecological guilds.</title>
        <authorList>
            <consortium name="Lawrence Berkeley National Laboratory"/>
            <person name="Harder C.B."/>
            <person name="Miyauchi S."/>
            <person name="Viragh M."/>
            <person name="Kuo A."/>
            <person name="Thoen E."/>
            <person name="Andreopoulos B."/>
            <person name="Lu D."/>
            <person name="Skrede I."/>
            <person name="Drula E."/>
            <person name="Henrissat B."/>
            <person name="Morin E."/>
            <person name="Kohler A."/>
            <person name="Barry K."/>
            <person name="LaButti K."/>
            <person name="Morin E."/>
            <person name="Salamov A."/>
            <person name="Lipzen A."/>
            <person name="Mereny Z."/>
            <person name="Hegedus B."/>
            <person name="Baldrian P."/>
            <person name="Stursova M."/>
            <person name="Weitz H."/>
            <person name="Taylor A."/>
            <person name="Grigoriev I.V."/>
            <person name="Nagy L.G."/>
            <person name="Martin F."/>
            <person name="Kauserud H."/>
        </authorList>
    </citation>
    <scope>NUCLEOTIDE SEQUENCE</scope>
    <source>
        <strain evidence="2">CBHHK173m</strain>
    </source>
</reference>
<dbReference type="AlphaFoldDB" id="A0AAD6TVX4"/>
<gene>
    <name evidence="2" type="ORF">B0H15DRAFT_803721</name>
</gene>
<comment type="caution">
    <text evidence="2">The sequence shown here is derived from an EMBL/GenBank/DDBJ whole genome shotgun (WGS) entry which is preliminary data.</text>
</comment>
<dbReference type="Proteomes" id="UP001222325">
    <property type="component" value="Unassembled WGS sequence"/>
</dbReference>
<name>A0AAD6TVX4_9AGAR</name>